<keyword evidence="2" id="KW-1185">Reference proteome</keyword>
<accession>A0ACC0W4I5</accession>
<gene>
    <name evidence="1" type="ORF">PsorP6_006300</name>
</gene>
<evidence type="ECO:0000313" key="2">
    <source>
        <dbReference type="Proteomes" id="UP001163321"/>
    </source>
</evidence>
<sequence>MSDNKSDFETIVGDEEYLNCSHSLQDIGEVNEAIDDNAEDALVELQSHKFSSEGATSNQCEPLKSRPRSVSSLGNIVEDDEDMMEMNAREQELLVNIQEF</sequence>
<proteinExistence type="predicted"/>
<reference evidence="1 2" key="1">
    <citation type="journal article" date="2022" name="bioRxiv">
        <title>The genome of the oomycete Peronosclerospora sorghi, a cosmopolitan pathogen of maize and sorghum, is inflated with dispersed pseudogenes.</title>
        <authorList>
            <person name="Fletcher K."/>
            <person name="Martin F."/>
            <person name="Isakeit T."/>
            <person name="Cavanaugh K."/>
            <person name="Magill C."/>
            <person name="Michelmore R."/>
        </authorList>
    </citation>
    <scope>NUCLEOTIDE SEQUENCE [LARGE SCALE GENOMIC DNA]</scope>
    <source>
        <strain evidence="1">P6</strain>
    </source>
</reference>
<comment type="caution">
    <text evidence="1">The sequence shown here is derived from an EMBL/GenBank/DDBJ whole genome shotgun (WGS) entry which is preliminary data.</text>
</comment>
<organism evidence="1 2">
    <name type="scientific">Peronosclerospora sorghi</name>
    <dbReference type="NCBI Taxonomy" id="230839"/>
    <lineage>
        <taxon>Eukaryota</taxon>
        <taxon>Sar</taxon>
        <taxon>Stramenopiles</taxon>
        <taxon>Oomycota</taxon>
        <taxon>Peronosporomycetes</taxon>
        <taxon>Peronosporales</taxon>
        <taxon>Peronosporaceae</taxon>
        <taxon>Peronosclerospora</taxon>
    </lineage>
</organism>
<protein>
    <submittedName>
        <fullName evidence="1">Uncharacterized protein</fullName>
    </submittedName>
</protein>
<dbReference type="EMBL" id="CM047583">
    <property type="protein sequence ID" value="KAI9913241.1"/>
    <property type="molecule type" value="Genomic_DNA"/>
</dbReference>
<dbReference type="Proteomes" id="UP001163321">
    <property type="component" value="Chromosome 4"/>
</dbReference>
<name>A0ACC0W4I5_9STRA</name>
<evidence type="ECO:0000313" key="1">
    <source>
        <dbReference type="EMBL" id="KAI9913241.1"/>
    </source>
</evidence>